<proteinExistence type="inferred from homology"/>
<dbReference type="PANTHER" id="PTHR11469:SF1">
    <property type="entry name" value="GLUCOSE-6-PHOSPHATE ISOMERASE"/>
    <property type="match status" value="1"/>
</dbReference>
<protein>
    <recommendedName>
        <fullName evidence="7">Glucose-6-phosphate isomerase</fullName>
        <shortName evidence="7">GPI</shortName>
        <ecNumber evidence="7">5.3.1.9</ecNumber>
    </recommendedName>
    <alternativeName>
        <fullName evidence="7">Phosphoglucose isomerase</fullName>
        <shortName evidence="7">PGI</shortName>
    </alternativeName>
    <alternativeName>
        <fullName evidence="7">Phosphohexose isomerase</fullName>
        <shortName evidence="7">PHI</shortName>
    </alternativeName>
</protein>
<evidence type="ECO:0000313" key="10">
    <source>
        <dbReference type="Proteomes" id="UP001597546"/>
    </source>
</evidence>
<dbReference type="InterPro" id="IPR046348">
    <property type="entry name" value="SIS_dom_sf"/>
</dbReference>
<dbReference type="Pfam" id="PF00342">
    <property type="entry name" value="PGI"/>
    <property type="match status" value="1"/>
</dbReference>
<dbReference type="NCBIfam" id="NF001211">
    <property type="entry name" value="PRK00179.1"/>
    <property type="match status" value="1"/>
</dbReference>
<dbReference type="EMBL" id="JBHULV010000022">
    <property type="protein sequence ID" value="MFD2731442.1"/>
    <property type="molecule type" value="Genomic_DNA"/>
</dbReference>
<accession>A0ABW5TQ93</accession>
<keyword evidence="7" id="KW-0963">Cytoplasm</keyword>
<dbReference type="GO" id="GO:0004347">
    <property type="term" value="F:glucose-6-phosphate isomerase activity"/>
    <property type="evidence" value="ECO:0007669"/>
    <property type="project" value="UniProtKB-EC"/>
</dbReference>
<dbReference type="InterPro" id="IPR001672">
    <property type="entry name" value="G6P_Isomerase"/>
</dbReference>
<comment type="subcellular location">
    <subcellularLocation>
        <location evidence="7">Cytoplasm</location>
    </subcellularLocation>
</comment>
<reference evidence="10" key="1">
    <citation type="journal article" date="2019" name="Int. J. Syst. Evol. Microbiol.">
        <title>The Global Catalogue of Microorganisms (GCM) 10K type strain sequencing project: providing services to taxonomists for standard genome sequencing and annotation.</title>
        <authorList>
            <consortium name="The Broad Institute Genomics Platform"/>
            <consortium name="The Broad Institute Genome Sequencing Center for Infectious Disease"/>
            <person name="Wu L."/>
            <person name="Ma J."/>
        </authorList>
    </citation>
    <scope>NUCLEOTIDE SEQUENCE [LARGE SCALE GENOMIC DNA]</scope>
    <source>
        <strain evidence="10">KCTC 42456</strain>
    </source>
</reference>
<dbReference type="PRINTS" id="PR00662">
    <property type="entry name" value="G6PISOMERASE"/>
</dbReference>
<evidence type="ECO:0000256" key="8">
    <source>
        <dbReference type="RuleBase" id="RU000612"/>
    </source>
</evidence>
<evidence type="ECO:0000256" key="4">
    <source>
        <dbReference type="ARBA" id="ARBA00023152"/>
    </source>
</evidence>
<keyword evidence="4 7" id="KW-0324">Glycolysis</keyword>
<dbReference type="Gene3D" id="3.40.50.10490">
    <property type="entry name" value="Glucose-6-phosphate isomerase like protein, domain 1"/>
    <property type="match status" value="2"/>
</dbReference>
<feature type="active site" evidence="7">
    <location>
        <position position="386"/>
    </location>
</feature>
<dbReference type="CDD" id="cd05015">
    <property type="entry name" value="SIS_PGI_1"/>
    <property type="match status" value="1"/>
</dbReference>
<keyword evidence="3 7" id="KW-0312">Gluconeogenesis</keyword>
<evidence type="ECO:0000256" key="7">
    <source>
        <dbReference type="HAMAP-Rule" id="MF_00473"/>
    </source>
</evidence>
<evidence type="ECO:0000256" key="3">
    <source>
        <dbReference type="ARBA" id="ARBA00022432"/>
    </source>
</evidence>
<feature type="active site" evidence="7">
    <location>
        <position position="512"/>
    </location>
</feature>
<comment type="caution">
    <text evidence="9">The sequence shown here is derived from an EMBL/GenBank/DDBJ whole genome shotgun (WGS) entry which is preliminary data.</text>
</comment>
<evidence type="ECO:0000256" key="1">
    <source>
        <dbReference type="ARBA" id="ARBA00004926"/>
    </source>
</evidence>
<gene>
    <name evidence="7 9" type="primary">pgi</name>
    <name evidence="9" type="ORF">ACFSSE_06965</name>
</gene>
<dbReference type="Proteomes" id="UP001597546">
    <property type="component" value="Unassembled WGS sequence"/>
</dbReference>
<dbReference type="CDD" id="cd05016">
    <property type="entry name" value="SIS_PGI_2"/>
    <property type="match status" value="1"/>
</dbReference>
<name>A0ABW5TQ93_9SPHI</name>
<keyword evidence="10" id="KW-1185">Reference proteome</keyword>
<dbReference type="PROSITE" id="PS00765">
    <property type="entry name" value="P_GLUCOSE_ISOMERASE_1"/>
    <property type="match status" value="1"/>
</dbReference>
<dbReference type="EC" id="5.3.1.9" evidence="7"/>
<dbReference type="InterPro" id="IPR035476">
    <property type="entry name" value="SIS_PGI_1"/>
</dbReference>
<dbReference type="PROSITE" id="PS00174">
    <property type="entry name" value="P_GLUCOSE_ISOMERASE_2"/>
    <property type="match status" value="1"/>
</dbReference>
<dbReference type="InterPro" id="IPR023096">
    <property type="entry name" value="G6P_Isomerase_C"/>
</dbReference>
<organism evidence="9 10">
    <name type="scientific">Pedobacter alpinus</name>
    <dbReference type="NCBI Taxonomy" id="1590643"/>
    <lineage>
        <taxon>Bacteria</taxon>
        <taxon>Pseudomonadati</taxon>
        <taxon>Bacteroidota</taxon>
        <taxon>Sphingobacteriia</taxon>
        <taxon>Sphingobacteriales</taxon>
        <taxon>Sphingobacteriaceae</taxon>
        <taxon>Pedobacter</taxon>
    </lineage>
</organism>
<evidence type="ECO:0000313" key="9">
    <source>
        <dbReference type="EMBL" id="MFD2731442.1"/>
    </source>
</evidence>
<dbReference type="InterPro" id="IPR018189">
    <property type="entry name" value="Phosphoglucose_isomerase_CS"/>
</dbReference>
<comment type="catalytic activity">
    <reaction evidence="6 7 8">
        <text>alpha-D-glucose 6-phosphate = beta-D-fructose 6-phosphate</text>
        <dbReference type="Rhea" id="RHEA:11816"/>
        <dbReference type="ChEBI" id="CHEBI:57634"/>
        <dbReference type="ChEBI" id="CHEBI:58225"/>
        <dbReference type="EC" id="5.3.1.9"/>
    </reaction>
</comment>
<evidence type="ECO:0000256" key="5">
    <source>
        <dbReference type="ARBA" id="ARBA00023235"/>
    </source>
</evidence>
<dbReference type="RefSeq" id="WP_379042989.1">
    <property type="nucleotide sequence ID" value="NZ_JBHSKW010000027.1"/>
</dbReference>
<evidence type="ECO:0000256" key="6">
    <source>
        <dbReference type="ARBA" id="ARBA00029321"/>
    </source>
</evidence>
<dbReference type="PANTHER" id="PTHR11469">
    <property type="entry name" value="GLUCOSE-6-PHOSPHATE ISOMERASE"/>
    <property type="match status" value="1"/>
</dbReference>
<dbReference type="SUPFAM" id="SSF53697">
    <property type="entry name" value="SIS domain"/>
    <property type="match status" value="1"/>
</dbReference>
<comment type="pathway">
    <text evidence="7">Carbohydrate biosynthesis; gluconeogenesis.</text>
</comment>
<feature type="active site" description="Proton donor" evidence="7">
    <location>
        <position position="355"/>
    </location>
</feature>
<dbReference type="HAMAP" id="MF_00473">
    <property type="entry name" value="G6P_isomerase"/>
    <property type="match status" value="1"/>
</dbReference>
<evidence type="ECO:0000256" key="2">
    <source>
        <dbReference type="ARBA" id="ARBA00006604"/>
    </source>
</evidence>
<dbReference type="PROSITE" id="PS51463">
    <property type="entry name" value="P_GLUCOSE_ISOMERASE_3"/>
    <property type="match status" value="1"/>
</dbReference>
<comment type="pathway">
    <text evidence="1 7 8">Carbohydrate degradation; glycolysis; D-glyceraldehyde 3-phosphate and glycerone phosphate from D-glucose: step 2/4.</text>
</comment>
<dbReference type="InterPro" id="IPR035482">
    <property type="entry name" value="SIS_PGI_2"/>
</dbReference>
<keyword evidence="5 7" id="KW-0413">Isomerase</keyword>
<sequence>MLSKINFTQTQAYEYLIDHLVDMADVHMKELFEKDPQRFNKFSIQFNDIFVDYSKNRIDEKTMALLLELAKECKLDEAIKAMFDGDVINETENRAVLHTALRNRSNTPVLVDGKDVMPDVNEVLGKMKTFSEAIISGDWKGYTGKAITDVVNIGIGGSDLGPVMVTEALKAYKNHLNLHFVSNVDGTHIVETLKNVNPETTLFLVASKTFTTQETMSNAHSARNWFLASGAADADVAKHFAALSTNADGVGKFGIDTKNMFGFWDWVGGRYSLWSAIGLPIALSVGYDNFEELLTGAHEMDNHFKTAEFDQNIPVVLALLGIWYNNFFESETQAILPYDQYMHRFAAYFQQGDMESNGKYVDRTGEKVNYQTGPVIWGEPGTNGQHAFYQLIHQGTKLIPCDFIAPAKSHNPLGEHHNMLLSNFFAQTEALMNGKTEEEVIAELEGKSQEEIDTIAPFKVFEGNRPTNSILVKKITPKVLGSLLAMYEHKIYTQGVIWNIFSFDQWGVELGKQLAGKILPELKDDTEIDSHDASTNGLINLYKAWR</sequence>
<dbReference type="Gene3D" id="1.10.1390.10">
    <property type="match status" value="1"/>
</dbReference>
<comment type="function">
    <text evidence="7">Catalyzes the reversible isomerization of glucose-6-phosphate to fructose-6-phosphate.</text>
</comment>
<comment type="similarity">
    <text evidence="2 7 8">Belongs to the GPI family.</text>
</comment>